<dbReference type="GO" id="GO:0005737">
    <property type="term" value="C:cytoplasm"/>
    <property type="evidence" value="ECO:0007669"/>
    <property type="project" value="UniProtKB-SubCell"/>
</dbReference>
<feature type="coiled-coil region" evidence="7">
    <location>
        <begin position="114"/>
        <end position="141"/>
    </location>
</feature>
<evidence type="ECO:0000313" key="9">
    <source>
        <dbReference type="EMBL" id="ETO21987.1"/>
    </source>
</evidence>
<dbReference type="InterPro" id="IPR001752">
    <property type="entry name" value="Kinesin_motor_dom"/>
</dbReference>
<dbReference type="GO" id="GO:0007018">
    <property type="term" value="P:microtubule-based movement"/>
    <property type="evidence" value="ECO:0007669"/>
    <property type="project" value="InterPro"/>
</dbReference>
<dbReference type="Proteomes" id="UP000023152">
    <property type="component" value="Unassembled WGS sequence"/>
</dbReference>
<dbReference type="GO" id="GO:0005875">
    <property type="term" value="C:microtubule associated complex"/>
    <property type="evidence" value="ECO:0007669"/>
    <property type="project" value="TreeGrafter"/>
</dbReference>
<evidence type="ECO:0000256" key="4">
    <source>
        <dbReference type="ARBA" id="ARBA00022840"/>
    </source>
</evidence>
<dbReference type="PROSITE" id="PS50067">
    <property type="entry name" value="KINESIN_MOTOR_2"/>
    <property type="match status" value="1"/>
</dbReference>
<dbReference type="GO" id="GO:0005524">
    <property type="term" value="F:ATP binding"/>
    <property type="evidence" value="ECO:0007669"/>
    <property type="project" value="UniProtKB-KW"/>
</dbReference>
<comment type="caution">
    <text evidence="9">The sequence shown here is derived from an EMBL/GenBank/DDBJ whole genome shotgun (WGS) entry which is preliminary data.</text>
</comment>
<dbReference type="PRINTS" id="PR00380">
    <property type="entry name" value="KINESINHEAVY"/>
</dbReference>
<keyword evidence="4" id="KW-0067">ATP-binding</keyword>
<dbReference type="GO" id="GO:0051231">
    <property type="term" value="P:spindle elongation"/>
    <property type="evidence" value="ECO:0007669"/>
    <property type="project" value="TreeGrafter"/>
</dbReference>
<organism evidence="9 10">
    <name type="scientific">Reticulomyxa filosa</name>
    <dbReference type="NCBI Taxonomy" id="46433"/>
    <lineage>
        <taxon>Eukaryota</taxon>
        <taxon>Sar</taxon>
        <taxon>Rhizaria</taxon>
        <taxon>Retaria</taxon>
        <taxon>Foraminifera</taxon>
        <taxon>Monothalamids</taxon>
        <taxon>Reticulomyxidae</taxon>
        <taxon>Reticulomyxa</taxon>
    </lineage>
</organism>
<dbReference type="InterPro" id="IPR027640">
    <property type="entry name" value="Kinesin-like_fam"/>
</dbReference>
<dbReference type="SUPFAM" id="SSF52540">
    <property type="entry name" value="P-loop containing nucleoside triphosphate hydrolases"/>
    <property type="match status" value="1"/>
</dbReference>
<dbReference type="InterPro" id="IPR027417">
    <property type="entry name" value="P-loop_NTPase"/>
</dbReference>
<comment type="subcellular location">
    <subcellularLocation>
        <location evidence="1">Cytoplasm</location>
    </subcellularLocation>
</comment>
<evidence type="ECO:0000256" key="5">
    <source>
        <dbReference type="ARBA" id="ARBA00023054"/>
    </source>
</evidence>
<evidence type="ECO:0000313" key="10">
    <source>
        <dbReference type="Proteomes" id="UP000023152"/>
    </source>
</evidence>
<sequence length="211" mass="23764">MLDDTIKTSKLNFGDLAGSELAKRTGSEGTTLEEAGKIHQGLLVLERVITALVEKRPHIPYKDSKLTRILGDSLGGNSKTTIIVCCSPHIWNRAETISALRFAQRAKTITNKAIINKKRTREQLEKRIQQLEGIIVDLQKRLKAKHSANNNNNGQESVVVKEVVSEEQTKKIEQLTEELEALKTLLDKKNEQLQACLMFFLFSLCKKKNNN</sequence>
<accession>X6N9L2</accession>
<evidence type="ECO:0000256" key="2">
    <source>
        <dbReference type="ARBA" id="ARBA00022490"/>
    </source>
</evidence>
<comment type="similarity">
    <text evidence="6">Belongs to the TRAFAC class myosin-kinesin ATPase superfamily. Kinesin family.</text>
</comment>
<evidence type="ECO:0000256" key="1">
    <source>
        <dbReference type="ARBA" id="ARBA00004496"/>
    </source>
</evidence>
<dbReference type="GO" id="GO:0007052">
    <property type="term" value="P:mitotic spindle organization"/>
    <property type="evidence" value="ECO:0007669"/>
    <property type="project" value="TreeGrafter"/>
</dbReference>
<reference evidence="9 10" key="1">
    <citation type="journal article" date="2013" name="Curr. Biol.">
        <title>The Genome of the Foraminiferan Reticulomyxa filosa.</title>
        <authorList>
            <person name="Glockner G."/>
            <person name="Hulsmann N."/>
            <person name="Schleicher M."/>
            <person name="Noegel A.A."/>
            <person name="Eichinger L."/>
            <person name="Gallinger C."/>
            <person name="Pawlowski J."/>
            <person name="Sierra R."/>
            <person name="Euteneuer U."/>
            <person name="Pillet L."/>
            <person name="Moustafa A."/>
            <person name="Platzer M."/>
            <person name="Groth M."/>
            <person name="Szafranski K."/>
            <person name="Schliwa M."/>
        </authorList>
    </citation>
    <scope>NUCLEOTIDE SEQUENCE [LARGE SCALE GENOMIC DNA]</scope>
</reference>
<dbReference type="GO" id="GO:0008017">
    <property type="term" value="F:microtubule binding"/>
    <property type="evidence" value="ECO:0007669"/>
    <property type="project" value="InterPro"/>
</dbReference>
<gene>
    <name evidence="9" type="ORF">RFI_15216</name>
</gene>
<keyword evidence="5 7" id="KW-0175">Coiled coil</keyword>
<name>X6N9L2_RETFI</name>
<dbReference type="InterPro" id="IPR036961">
    <property type="entry name" value="Kinesin_motor_dom_sf"/>
</dbReference>
<evidence type="ECO:0000259" key="8">
    <source>
        <dbReference type="PROSITE" id="PS50067"/>
    </source>
</evidence>
<dbReference type="PANTHER" id="PTHR47969">
    <property type="entry name" value="CHROMOSOME-ASSOCIATED KINESIN KIF4A-RELATED"/>
    <property type="match status" value="1"/>
</dbReference>
<keyword evidence="2" id="KW-0963">Cytoplasm</keyword>
<comment type="caution">
    <text evidence="6">Lacks conserved residue(s) required for the propagation of feature annotation.</text>
</comment>
<evidence type="ECO:0000256" key="3">
    <source>
        <dbReference type="ARBA" id="ARBA00022741"/>
    </source>
</evidence>
<keyword evidence="3" id="KW-0547">Nucleotide-binding</keyword>
<dbReference type="PANTHER" id="PTHR47969:SF15">
    <property type="entry name" value="CHROMOSOME-ASSOCIATED KINESIN KIF4A-RELATED"/>
    <property type="match status" value="1"/>
</dbReference>
<dbReference type="SMART" id="SM00129">
    <property type="entry name" value="KISc"/>
    <property type="match status" value="1"/>
</dbReference>
<dbReference type="AlphaFoldDB" id="X6N9L2"/>
<evidence type="ECO:0000256" key="6">
    <source>
        <dbReference type="PROSITE-ProRule" id="PRU00283"/>
    </source>
</evidence>
<proteinExistence type="inferred from homology"/>
<protein>
    <submittedName>
        <fullName evidence="9">Kinesin-related motor protein</fullName>
    </submittedName>
</protein>
<dbReference type="Gene3D" id="3.40.850.10">
    <property type="entry name" value="Kinesin motor domain"/>
    <property type="match status" value="1"/>
</dbReference>
<evidence type="ECO:0000256" key="7">
    <source>
        <dbReference type="SAM" id="Coils"/>
    </source>
</evidence>
<feature type="domain" description="Kinesin motor" evidence="8">
    <location>
        <begin position="1"/>
        <end position="109"/>
    </location>
</feature>
<dbReference type="Pfam" id="PF00225">
    <property type="entry name" value="Kinesin"/>
    <property type="match status" value="1"/>
</dbReference>
<dbReference type="EMBL" id="ASPP01011135">
    <property type="protein sequence ID" value="ETO21987.1"/>
    <property type="molecule type" value="Genomic_DNA"/>
</dbReference>
<keyword evidence="10" id="KW-1185">Reference proteome</keyword>
<dbReference type="GO" id="GO:0003777">
    <property type="term" value="F:microtubule motor activity"/>
    <property type="evidence" value="ECO:0007669"/>
    <property type="project" value="InterPro"/>
</dbReference>
<feature type="coiled-coil region" evidence="7">
    <location>
        <begin position="165"/>
        <end position="192"/>
    </location>
</feature>
<dbReference type="OrthoDB" id="3176171at2759"/>